<dbReference type="EMBL" id="UYYA01004036">
    <property type="protein sequence ID" value="VDM59000.1"/>
    <property type="molecule type" value="Genomic_DNA"/>
</dbReference>
<keyword evidence="1" id="KW-0812">Transmembrane</keyword>
<proteinExistence type="predicted"/>
<name>A0A0R3PQ45_ANGCS</name>
<evidence type="ECO:0000256" key="1">
    <source>
        <dbReference type="SAM" id="Phobius"/>
    </source>
</evidence>
<keyword evidence="1" id="KW-0472">Membrane</keyword>
<dbReference type="InterPro" id="IPR019428">
    <property type="entry name" value="7TM_GPCR_serpentine_rcpt_Str"/>
</dbReference>
<organism evidence="4">
    <name type="scientific">Angiostrongylus costaricensis</name>
    <name type="common">Nematode worm</name>
    <dbReference type="NCBI Taxonomy" id="334426"/>
    <lineage>
        <taxon>Eukaryota</taxon>
        <taxon>Metazoa</taxon>
        <taxon>Ecdysozoa</taxon>
        <taxon>Nematoda</taxon>
        <taxon>Chromadorea</taxon>
        <taxon>Rhabditida</taxon>
        <taxon>Rhabditina</taxon>
        <taxon>Rhabditomorpha</taxon>
        <taxon>Strongyloidea</taxon>
        <taxon>Metastrongylidae</taxon>
        <taxon>Angiostrongylus</taxon>
    </lineage>
</organism>
<keyword evidence="1" id="KW-1133">Transmembrane helix</keyword>
<dbReference type="OrthoDB" id="5877015at2759"/>
<sequence>MSFKKCFIQLSVKSLIPLHSMKYSWWQITTNTSPVFVDLRDAAVIMTILTYLLLTRFNGGVNCEKNSCEICCTFSKCSIIIFRSVISSTSSAQIAFFHLVKNIFMNFANGRLLESPSLFQCSSFQTACPFLLLHIPLYTMYLLLFTGITSSKLINDVIGTLMSLFPFISPLLTLIFTDDYRNFIANVDTWLGWCVGPPPRPPPEVGTDRRASASNWRIIFF</sequence>
<keyword evidence="3" id="KW-1185">Reference proteome</keyword>
<accession>A0A0R3PQ45</accession>
<evidence type="ECO:0000313" key="2">
    <source>
        <dbReference type="EMBL" id="VDM59000.1"/>
    </source>
</evidence>
<dbReference type="AlphaFoldDB" id="A0A0R3PQ45"/>
<dbReference type="Pfam" id="PF10326">
    <property type="entry name" value="7TM_GPCR_Str"/>
    <property type="match status" value="1"/>
</dbReference>
<protein>
    <submittedName>
        <fullName evidence="4">Pecanex-like protein</fullName>
    </submittedName>
</protein>
<evidence type="ECO:0000313" key="4">
    <source>
        <dbReference type="WBParaSite" id="ACOC_0000741401-mRNA-1"/>
    </source>
</evidence>
<gene>
    <name evidence="2" type="ORF">ACOC_LOCUS7415</name>
</gene>
<evidence type="ECO:0000313" key="3">
    <source>
        <dbReference type="Proteomes" id="UP000267027"/>
    </source>
</evidence>
<dbReference type="Proteomes" id="UP000267027">
    <property type="component" value="Unassembled WGS sequence"/>
</dbReference>
<feature type="transmembrane region" description="Helical" evidence="1">
    <location>
        <begin position="130"/>
        <end position="151"/>
    </location>
</feature>
<reference evidence="2 3" key="2">
    <citation type="submission" date="2018-11" db="EMBL/GenBank/DDBJ databases">
        <authorList>
            <consortium name="Pathogen Informatics"/>
        </authorList>
    </citation>
    <scope>NUCLEOTIDE SEQUENCE [LARGE SCALE GENOMIC DNA]</scope>
    <source>
        <strain evidence="2 3">Costa Rica</strain>
    </source>
</reference>
<dbReference type="WBParaSite" id="ACOC_0000741401-mRNA-1">
    <property type="protein sequence ID" value="ACOC_0000741401-mRNA-1"/>
    <property type="gene ID" value="ACOC_0000741401"/>
</dbReference>
<feature type="transmembrane region" description="Helical" evidence="1">
    <location>
        <begin position="157"/>
        <end position="176"/>
    </location>
</feature>
<reference evidence="4" key="1">
    <citation type="submission" date="2017-02" db="UniProtKB">
        <authorList>
            <consortium name="WormBaseParasite"/>
        </authorList>
    </citation>
    <scope>IDENTIFICATION</scope>
</reference>